<dbReference type="NCBIfam" id="NF010783">
    <property type="entry name" value="PRK14186.1"/>
    <property type="match status" value="1"/>
</dbReference>
<keyword evidence="17" id="KW-1185">Reference proteome</keyword>
<comment type="subunit">
    <text evidence="2 13">Homodimer.</text>
</comment>
<keyword evidence="11 13" id="KW-0511">Multifunctional enzyme</keyword>
<evidence type="ECO:0000256" key="7">
    <source>
        <dbReference type="ARBA" id="ARBA00022857"/>
    </source>
</evidence>
<dbReference type="SUPFAM" id="SSF53223">
    <property type="entry name" value="Aminoacid dehydrogenase-like, N-terminal domain"/>
    <property type="match status" value="1"/>
</dbReference>
<keyword evidence="7 13" id="KW-0521">NADP</keyword>
<dbReference type="FunFam" id="3.40.50.720:FF:000006">
    <property type="entry name" value="Bifunctional protein FolD"/>
    <property type="match status" value="1"/>
</dbReference>
<dbReference type="GO" id="GO:0035999">
    <property type="term" value="P:tetrahydrofolate interconversion"/>
    <property type="evidence" value="ECO:0007669"/>
    <property type="project" value="UniProtKB-UniRule"/>
</dbReference>
<evidence type="ECO:0000256" key="2">
    <source>
        <dbReference type="ARBA" id="ARBA00011738"/>
    </source>
</evidence>
<dbReference type="HAMAP" id="MF_01576">
    <property type="entry name" value="THF_DHG_CYH"/>
    <property type="match status" value="1"/>
</dbReference>
<reference evidence="17" key="1">
    <citation type="submission" date="2016-11" db="EMBL/GenBank/DDBJ databases">
        <authorList>
            <person name="Shukria A."/>
            <person name="Stevens D.C."/>
        </authorList>
    </citation>
    <scope>NUCLEOTIDE SEQUENCE [LARGE SCALE GENOMIC DNA]</scope>
    <source>
        <strain evidence="17">Cbfe23</strain>
    </source>
</reference>
<accession>A0A1L9B6X6</accession>
<dbReference type="SUPFAM" id="SSF51735">
    <property type="entry name" value="NAD(P)-binding Rossmann-fold domains"/>
    <property type="match status" value="1"/>
</dbReference>
<evidence type="ECO:0000256" key="1">
    <source>
        <dbReference type="ARBA" id="ARBA00004777"/>
    </source>
</evidence>
<protein>
    <recommendedName>
        <fullName evidence="13">Bifunctional protein FolD</fullName>
    </recommendedName>
    <domain>
        <recommendedName>
            <fullName evidence="13">Methylenetetrahydrofolate dehydrogenase</fullName>
            <ecNumber evidence="13">1.5.1.5</ecNumber>
        </recommendedName>
    </domain>
    <domain>
        <recommendedName>
            <fullName evidence="13">Methenyltetrahydrofolate cyclohydrolase</fullName>
            <ecNumber evidence="13">3.5.4.9</ecNumber>
        </recommendedName>
    </domain>
</protein>
<dbReference type="GO" id="GO:0009086">
    <property type="term" value="P:methionine biosynthetic process"/>
    <property type="evidence" value="ECO:0007669"/>
    <property type="project" value="UniProtKB-KW"/>
</dbReference>
<sequence>MGQLIDGKAVAARVRAEVKQEVERLKAERGLVPGLTVVRVGEDPASKIYVTGKKKAAEEVGFNSWEEHPDASITEEELLSLVERLNEDPAVHGILVQLPLPKHIDAERIISAVRPEKDVDGFHPMNAGKLSLGKPGPRACTPFGVMRLLREVGCDPAGKRAVVVGRSNIVGKPMALMLLQADATVVICHRKSNLAEEVSRADIVVAAVGVPELIKGEWIKPGAVVIDVGMNRMPDGKLKGDVEFAAALERASFITPVPGGVGPMTIAMLMRNTLDAAKGGA</sequence>
<dbReference type="RefSeq" id="WP_071900526.1">
    <property type="nucleotide sequence ID" value="NZ_MPIN01000006.1"/>
</dbReference>
<dbReference type="PANTHER" id="PTHR48099">
    <property type="entry name" value="C-1-TETRAHYDROFOLATE SYNTHASE, CYTOPLASMIC-RELATED"/>
    <property type="match status" value="1"/>
</dbReference>
<comment type="caution">
    <text evidence="16">The sequence shown here is derived from an EMBL/GenBank/DDBJ whole genome shotgun (WGS) entry which is preliminary data.</text>
</comment>
<name>A0A1L9B6X6_9BACT</name>
<dbReference type="PANTHER" id="PTHR48099:SF5">
    <property type="entry name" value="C-1-TETRAHYDROFOLATE SYNTHASE, CYTOPLASMIC"/>
    <property type="match status" value="1"/>
</dbReference>
<dbReference type="NCBIfam" id="NF008058">
    <property type="entry name" value="PRK10792.1"/>
    <property type="match status" value="1"/>
</dbReference>
<dbReference type="FunFam" id="3.40.50.10860:FF:000001">
    <property type="entry name" value="Bifunctional protein FolD"/>
    <property type="match status" value="1"/>
</dbReference>
<comment type="catalytic activity">
    <reaction evidence="13">
        <text>(6R)-5,10-methylene-5,6,7,8-tetrahydrofolate + NADP(+) = (6R)-5,10-methenyltetrahydrofolate + NADPH</text>
        <dbReference type="Rhea" id="RHEA:22812"/>
        <dbReference type="ChEBI" id="CHEBI:15636"/>
        <dbReference type="ChEBI" id="CHEBI:57455"/>
        <dbReference type="ChEBI" id="CHEBI:57783"/>
        <dbReference type="ChEBI" id="CHEBI:58349"/>
        <dbReference type="EC" id="1.5.1.5"/>
    </reaction>
</comment>
<dbReference type="InterPro" id="IPR046346">
    <property type="entry name" value="Aminoacid_DH-like_N_sf"/>
</dbReference>
<dbReference type="UniPathway" id="UPA00193"/>
<dbReference type="GO" id="GO:0006164">
    <property type="term" value="P:purine nucleotide biosynthetic process"/>
    <property type="evidence" value="ECO:0007669"/>
    <property type="project" value="UniProtKB-KW"/>
</dbReference>
<dbReference type="EC" id="1.5.1.5" evidence="13"/>
<dbReference type="PROSITE" id="PS00766">
    <property type="entry name" value="THF_DHG_CYH_1"/>
    <property type="match status" value="1"/>
</dbReference>
<dbReference type="STRING" id="83449.BON30_22890"/>
<dbReference type="InterPro" id="IPR020867">
    <property type="entry name" value="THF_DH/CycHdrlase_CS"/>
</dbReference>
<dbReference type="InterPro" id="IPR020631">
    <property type="entry name" value="THF_DH/CycHdrlase_NAD-bd_dom"/>
</dbReference>
<comment type="function">
    <text evidence="13">Catalyzes the oxidation of 5,10-methylenetetrahydrofolate to 5,10-methenyltetrahydrofolate and then the hydrolysis of 5,10-methenyltetrahydrofolate to 10-formyltetrahydrofolate.</text>
</comment>
<dbReference type="Gene3D" id="3.40.50.10860">
    <property type="entry name" value="Leucine Dehydrogenase, chain A, domain 1"/>
    <property type="match status" value="1"/>
</dbReference>
<dbReference type="GO" id="GO:0004488">
    <property type="term" value="F:methylenetetrahydrofolate dehydrogenase (NADP+) activity"/>
    <property type="evidence" value="ECO:0007669"/>
    <property type="project" value="UniProtKB-UniRule"/>
</dbReference>
<dbReference type="Proteomes" id="UP000182229">
    <property type="component" value="Unassembled WGS sequence"/>
</dbReference>
<keyword evidence="6 13" id="KW-0378">Hydrolase</keyword>
<evidence type="ECO:0000256" key="8">
    <source>
        <dbReference type="ARBA" id="ARBA00023002"/>
    </source>
</evidence>
<dbReference type="Pfam" id="PF00763">
    <property type="entry name" value="THF_DHG_CYH"/>
    <property type="match status" value="1"/>
</dbReference>
<gene>
    <name evidence="13" type="primary">folD</name>
    <name evidence="16" type="ORF">BON30_22890</name>
</gene>
<feature type="domain" description="Tetrahydrofolate dehydrogenase/cyclohydrolase catalytic" evidence="14">
    <location>
        <begin position="5"/>
        <end position="120"/>
    </location>
</feature>
<evidence type="ECO:0000259" key="14">
    <source>
        <dbReference type="Pfam" id="PF00763"/>
    </source>
</evidence>
<comment type="catalytic activity">
    <reaction evidence="12 13">
        <text>(6R)-5,10-methenyltetrahydrofolate + H2O = (6R)-10-formyltetrahydrofolate + H(+)</text>
        <dbReference type="Rhea" id="RHEA:23700"/>
        <dbReference type="ChEBI" id="CHEBI:15377"/>
        <dbReference type="ChEBI" id="CHEBI:15378"/>
        <dbReference type="ChEBI" id="CHEBI:57455"/>
        <dbReference type="ChEBI" id="CHEBI:195366"/>
        <dbReference type="EC" id="3.5.4.9"/>
    </reaction>
</comment>
<organism evidence="16 17">
    <name type="scientific">Cystobacter ferrugineus</name>
    <dbReference type="NCBI Taxonomy" id="83449"/>
    <lineage>
        <taxon>Bacteria</taxon>
        <taxon>Pseudomonadati</taxon>
        <taxon>Myxococcota</taxon>
        <taxon>Myxococcia</taxon>
        <taxon>Myxococcales</taxon>
        <taxon>Cystobacterineae</taxon>
        <taxon>Archangiaceae</taxon>
        <taxon>Cystobacter</taxon>
    </lineage>
</organism>
<dbReference type="InterPro" id="IPR020630">
    <property type="entry name" value="THF_DH/CycHdrlase_cat_dom"/>
</dbReference>
<evidence type="ECO:0000256" key="4">
    <source>
        <dbReference type="ARBA" id="ARBA00022605"/>
    </source>
</evidence>
<keyword evidence="8 13" id="KW-0560">Oxidoreductase</keyword>
<evidence type="ECO:0000256" key="3">
    <source>
        <dbReference type="ARBA" id="ARBA00022563"/>
    </source>
</evidence>
<dbReference type="Pfam" id="PF02882">
    <property type="entry name" value="THF_DHG_CYH_C"/>
    <property type="match status" value="1"/>
</dbReference>
<reference evidence="16 17" key="2">
    <citation type="submission" date="2016-12" db="EMBL/GenBank/DDBJ databases">
        <title>Draft Genome Sequence of Cystobacter ferrugineus Strain Cbfe23.</title>
        <authorList>
            <person name="Akbar S."/>
            <person name="Dowd S.E."/>
            <person name="Stevens D.C."/>
        </authorList>
    </citation>
    <scope>NUCLEOTIDE SEQUENCE [LARGE SCALE GENOMIC DNA]</scope>
    <source>
        <strain evidence="16 17">Cbfe23</strain>
    </source>
</reference>
<keyword evidence="5 13" id="KW-0658">Purine biosynthesis</keyword>
<evidence type="ECO:0000256" key="6">
    <source>
        <dbReference type="ARBA" id="ARBA00022801"/>
    </source>
</evidence>
<feature type="binding site" evidence="13">
    <location>
        <begin position="165"/>
        <end position="167"/>
    </location>
    <ligand>
        <name>NADP(+)</name>
        <dbReference type="ChEBI" id="CHEBI:58349"/>
    </ligand>
</feature>
<dbReference type="OrthoDB" id="9803580at2"/>
<evidence type="ECO:0000256" key="10">
    <source>
        <dbReference type="ARBA" id="ARBA00023167"/>
    </source>
</evidence>
<dbReference type="EC" id="3.5.4.9" evidence="13"/>
<dbReference type="GO" id="GO:0000105">
    <property type="term" value="P:L-histidine biosynthetic process"/>
    <property type="evidence" value="ECO:0007669"/>
    <property type="project" value="UniProtKB-KW"/>
</dbReference>
<dbReference type="PROSITE" id="PS00767">
    <property type="entry name" value="THF_DHG_CYH_2"/>
    <property type="match status" value="1"/>
</dbReference>
<keyword evidence="9 13" id="KW-0368">Histidine biosynthesis</keyword>
<comment type="pathway">
    <text evidence="1 13">One-carbon metabolism; tetrahydrofolate interconversion.</text>
</comment>
<dbReference type="InterPro" id="IPR000672">
    <property type="entry name" value="THF_DH/CycHdrlase"/>
</dbReference>
<dbReference type="InterPro" id="IPR036291">
    <property type="entry name" value="NAD(P)-bd_dom_sf"/>
</dbReference>
<keyword evidence="4 13" id="KW-0028">Amino-acid biosynthesis</keyword>
<comment type="similarity">
    <text evidence="13">Belongs to the tetrahydrofolate dehydrogenase/cyclohydrolase family.</text>
</comment>
<evidence type="ECO:0000313" key="17">
    <source>
        <dbReference type="Proteomes" id="UP000182229"/>
    </source>
</evidence>
<evidence type="ECO:0000256" key="5">
    <source>
        <dbReference type="ARBA" id="ARBA00022755"/>
    </source>
</evidence>
<evidence type="ECO:0000259" key="15">
    <source>
        <dbReference type="Pfam" id="PF02882"/>
    </source>
</evidence>
<proteinExistence type="inferred from homology"/>
<keyword evidence="3 13" id="KW-0554">One-carbon metabolism</keyword>
<comment type="caution">
    <text evidence="13">Lacks conserved residue(s) required for the propagation of feature annotation.</text>
</comment>
<evidence type="ECO:0000313" key="16">
    <source>
        <dbReference type="EMBL" id="OJH38019.1"/>
    </source>
</evidence>
<dbReference type="GO" id="GO:0005829">
    <property type="term" value="C:cytosol"/>
    <property type="evidence" value="ECO:0007669"/>
    <property type="project" value="TreeGrafter"/>
</dbReference>
<evidence type="ECO:0000256" key="13">
    <source>
        <dbReference type="HAMAP-Rule" id="MF_01576"/>
    </source>
</evidence>
<dbReference type="CDD" id="cd01080">
    <property type="entry name" value="NAD_bind_m-THF_DH_Cyclohyd"/>
    <property type="match status" value="1"/>
</dbReference>
<feature type="domain" description="Tetrahydrofolate dehydrogenase/cyclohydrolase NAD(P)-binding" evidence="15">
    <location>
        <begin position="139"/>
        <end position="278"/>
    </location>
</feature>
<evidence type="ECO:0000256" key="11">
    <source>
        <dbReference type="ARBA" id="ARBA00023268"/>
    </source>
</evidence>
<dbReference type="AlphaFoldDB" id="A0A1L9B6X6"/>
<dbReference type="GO" id="GO:0004477">
    <property type="term" value="F:methenyltetrahydrofolate cyclohydrolase activity"/>
    <property type="evidence" value="ECO:0007669"/>
    <property type="project" value="UniProtKB-UniRule"/>
</dbReference>
<evidence type="ECO:0000256" key="9">
    <source>
        <dbReference type="ARBA" id="ARBA00023102"/>
    </source>
</evidence>
<dbReference type="EMBL" id="MPIN01000006">
    <property type="protein sequence ID" value="OJH38019.1"/>
    <property type="molecule type" value="Genomic_DNA"/>
</dbReference>
<evidence type="ECO:0000256" key="12">
    <source>
        <dbReference type="ARBA" id="ARBA00036357"/>
    </source>
</evidence>
<dbReference type="Gene3D" id="3.40.50.720">
    <property type="entry name" value="NAD(P)-binding Rossmann-like Domain"/>
    <property type="match status" value="1"/>
</dbReference>
<keyword evidence="10 13" id="KW-0486">Methionine biosynthesis</keyword>
<dbReference type="PRINTS" id="PR00085">
    <property type="entry name" value="THFDHDRGNASE"/>
</dbReference>